<reference evidence="3" key="1">
    <citation type="submission" date="2025-08" db="UniProtKB">
        <authorList>
            <consortium name="RefSeq"/>
        </authorList>
    </citation>
    <scope>IDENTIFICATION</scope>
    <source>
        <tissue evidence="3">Gonads</tissue>
    </source>
</reference>
<dbReference type="AlphaFoldDB" id="A0A1S3H8X9"/>
<dbReference type="PANTHER" id="PTHR34754:SF1">
    <property type="entry name" value="COILED-COIL DOMAIN-CONTAINING PROTEIN 60"/>
    <property type="match status" value="1"/>
</dbReference>
<feature type="compositionally biased region" description="Polar residues" evidence="1">
    <location>
        <begin position="301"/>
        <end position="318"/>
    </location>
</feature>
<gene>
    <name evidence="3" type="primary">LOC106153240</name>
</gene>
<feature type="region of interest" description="Disordered" evidence="1">
    <location>
        <begin position="297"/>
        <end position="336"/>
    </location>
</feature>
<proteinExistence type="predicted"/>
<keyword evidence="2" id="KW-1185">Reference proteome</keyword>
<protein>
    <submittedName>
        <fullName evidence="3">Uncharacterized protein LOC106153240</fullName>
    </submittedName>
</protein>
<evidence type="ECO:0000313" key="2">
    <source>
        <dbReference type="Proteomes" id="UP000085678"/>
    </source>
</evidence>
<dbReference type="KEGG" id="lak:106153240"/>
<sequence>MFAGGKHHGKEGDTHAAEEFCKVIRRVHQVPPEKVYIPTKVTRRTSHIYNTEKDSNHITQRYSRHKENFSKGFFTPCHQPYAPVGGDSAAHYKDLVCEELKKFGSIPPVVVTSQTENKRTHSHEEKHGVQKVNREKIQGKESAKKKTFQIQKKIENHVGFGELHNKLKESKQRVKAVRCGQGYEQFSAKMQAISKHKAKCGKDDKNTMLSLSQTETSKLRSILVRKPLMANAFLLRVSDRMKTDNERRMDERKKQYFVEELKVIYMLLCSMTNMRTKHLKSKVPLSQETLKQLKKDPFEESGNQPCTTGNLPFSNLTCVSPGRSPESRHQSSLMSGGKLKDLSTIAELNQNPSQVRRSSHLRRSSAAGSTLLKKRFLNTFAGGKNHPLLPTQPKFETWDDFLQVDPKEKEFTKCHLKGLINKFRPSIMHRRHGVVAESFQTAVKLLKSHTPLWQQPNLSDKYWKSLLHKEEGEQEGKDSKDMKVEKLMETHFGQLVELRNELYENCKSKVEKIERERLNNFRNRLKAVQVTPVSLYEEYQGKLRGAVNRKLRSLEEILENNSLAEDNTVKWLEYLKKYMSLGGCAKDPEIQELLKKISKFAGSEIWNKVGKTKEKLCLLTMSLQASEICSPPVQGAIRFVLEDIIGGSYEMFERWIHHRKLFVTGKLQPSNLSNDP</sequence>
<dbReference type="InParanoid" id="A0A1S3H8X9"/>
<accession>A0A1S3H8X9</accession>
<dbReference type="InterPro" id="IPR031526">
    <property type="entry name" value="DUF4698"/>
</dbReference>
<evidence type="ECO:0000313" key="3">
    <source>
        <dbReference type="RefSeq" id="XP_013382545.1"/>
    </source>
</evidence>
<dbReference type="OrthoDB" id="6092352at2759"/>
<name>A0A1S3H8X9_LINAN</name>
<dbReference type="PANTHER" id="PTHR34754">
    <property type="entry name" value="COILED-COIL DOMAIN-CONTAINING PROTEIN 60"/>
    <property type="match status" value="1"/>
</dbReference>
<dbReference type="RefSeq" id="XP_013382545.1">
    <property type="nucleotide sequence ID" value="XM_013527091.1"/>
</dbReference>
<dbReference type="GeneID" id="106153240"/>
<organism evidence="2 3">
    <name type="scientific">Lingula anatina</name>
    <name type="common">Brachiopod</name>
    <name type="synonym">Lingula unguis</name>
    <dbReference type="NCBI Taxonomy" id="7574"/>
    <lineage>
        <taxon>Eukaryota</taxon>
        <taxon>Metazoa</taxon>
        <taxon>Spiralia</taxon>
        <taxon>Lophotrochozoa</taxon>
        <taxon>Brachiopoda</taxon>
        <taxon>Linguliformea</taxon>
        <taxon>Lingulata</taxon>
        <taxon>Lingulida</taxon>
        <taxon>Linguloidea</taxon>
        <taxon>Lingulidae</taxon>
        <taxon>Lingula</taxon>
    </lineage>
</organism>
<dbReference type="Proteomes" id="UP000085678">
    <property type="component" value="Unplaced"/>
</dbReference>
<evidence type="ECO:0000256" key="1">
    <source>
        <dbReference type="SAM" id="MobiDB-lite"/>
    </source>
</evidence>